<protein>
    <submittedName>
        <fullName evidence="1">Uncharacterized protein</fullName>
    </submittedName>
</protein>
<dbReference type="EMBL" id="JASPKY010000547">
    <property type="protein sequence ID" value="KAK9693251.1"/>
    <property type="molecule type" value="Genomic_DNA"/>
</dbReference>
<dbReference type="Proteomes" id="UP001458880">
    <property type="component" value="Unassembled WGS sequence"/>
</dbReference>
<proteinExistence type="predicted"/>
<reference evidence="1 2" key="1">
    <citation type="journal article" date="2024" name="BMC Genomics">
        <title>De novo assembly and annotation of Popillia japonica's genome with initial clues to its potential as an invasive pest.</title>
        <authorList>
            <person name="Cucini C."/>
            <person name="Boschi S."/>
            <person name="Funari R."/>
            <person name="Cardaioli E."/>
            <person name="Iannotti N."/>
            <person name="Marturano G."/>
            <person name="Paoli F."/>
            <person name="Bruttini M."/>
            <person name="Carapelli A."/>
            <person name="Frati F."/>
            <person name="Nardi F."/>
        </authorList>
    </citation>
    <scope>NUCLEOTIDE SEQUENCE [LARGE SCALE GENOMIC DNA]</scope>
    <source>
        <strain evidence="1">DMR45628</strain>
    </source>
</reference>
<accession>A0AAW1IU20</accession>
<name>A0AAW1IU20_POPJA</name>
<organism evidence="1 2">
    <name type="scientific">Popillia japonica</name>
    <name type="common">Japanese beetle</name>
    <dbReference type="NCBI Taxonomy" id="7064"/>
    <lineage>
        <taxon>Eukaryota</taxon>
        <taxon>Metazoa</taxon>
        <taxon>Ecdysozoa</taxon>
        <taxon>Arthropoda</taxon>
        <taxon>Hexapoda</taxon>
        <taxon>Insecta</taxon>
        <taxon>Pterygota</taxon>
        <taxon>Neoptera</taxon>
        <taxon>Endopterygota</taxon>
        <taxon>Coleoptera</taxon>
        <taxon>Polyphaga</taxon>
        <taxon>Scarabaeiformia</taxon>
        <taxon>Scarabaeidae</taxon>
        <taxon>Rutelinae</taxon>
        <taxon>Popillia</taxon>
    </lineage>
</organism>
<gene>
    <name evidence="1" type="ORF">QE152_g34336</name>
</gene>
<comment type="caution">
    <text evidence="1">The sequence shown here is derived from an EMBL/GenBank/DDBJ whole genome shotgun (WGS) entry which is preliminary data.</text>
</comment>
<sequence>METNNTPYSALLYNAIVEKHPQIGSKTVQNVLDQRRYLFTQNRLPPELVQTIRDEVAIQLGLKKTIHQGEDEQHINQEPPPVNAEVDREIAHIFQSNYIRFGGTNQEPPPVNAEVDREIAHIFQSNYIRFGGTDPTRSLHQ</sequence>
<keyword evidence="2" id="KW-1185">Reference proteome</keyword>
<evidence type="ECO:0000313" key="1">
    <source>
        <dbReference type="EMBL" id="KAK9693251.1"/>
    </source>
</evidence>
<dbReference type="AlphaFoldDB" id="A0AAW1IU20"/>
<evidence type="ECO:0000313" key="2">
    <source>
        <dbReference type="Proteomes" id="UP001458880"/>
    </source>
</evidence>